<name>A0A1A8WNJ4_PLAOA</name>
<accession>A0A1A8WNJ4</accession>
<reference evidence="2" key="2">
    <citation type="submission" date="2016-05" db="EMBL/GenBank/DDBJ databases">
        <authorList>
            <person name="Lavstsen T."/>
            <person name="Jespersen J.S."/>
        </authorList>
    </citation>
    <scope>NUCLEOTIDE SEQUENCE [LARGE SCALE GENOMIC DNA]</scope>
</reference>
<dbReference type="InterPro" id="IPR023674">
    <property type="entry name" value="Ribosomal_uL1-like"/>
</dbReference>
<dbReference type="EMBL" id="FLQU01000378">
    <property type="protein sequence ID" value="SBS84844.1"/>
    <property type="molecule type" value="Genomic_DNA"/>
</dbReference>
<protein>
    <submittedName>
        <fullName evidence="2">Uncharacterized protein</fullName>
    </submittedName>
</protein>
<reference evidence="3 4" key="1">
    <citation type="submission" date="2016-05" db="EMBL/GenBank/DDBJ databases">
        <authorList>
            <person name="Naeem Raeece"/>
        </authorList>
    </citation>
    <scope>NUCLEOTIDE SEQUENCE [LARGE SCALE GENOMIC DNA]</scope>
</reference>
<dbReference type="InterPro" id="IPR028364">
    <property type="entry name" value="Ribosomal_uL1/biogenesis"/>
</dbReference>
<gene>
    <name evidence="2" type="ORF">POVCU1_025600</name>
    <name evidence="1" type="ORF">POVCU2_0028280</name>
</gene>
<dbReference type="Proteomes" id="UP000078560">
    <property type="component" value="Unassembled WGS sequence"/>
</dbReference>
<dbReference type="Proteomes" id="UP000078546">
    <property type="component" value="Unassembled WGS sequence"/>
</dbReference>
<evidence type="ECO:0000313" key="3">
    <source>
        <dbReference type="Proteomes" id="UP000078546"/>
    </source>
</evidence>
<dbReference type="AlphaFoldDB" id="A0A1A8WNJ4"/>
<dbReference type="Pfam" id="PF00687">
    <property type="entry name" value="Ribosomal_L1"/>
    <property type="match status" value="1"/>
</dbReference>
<organism evidence="2 3">
    <name type="scientific">Plasmodium ovale curtisi</name>
    <dbReference type="NCBI Taxonomy" id="864141"/>
    <lineage>
        <taxon>Eukaryota</taxon>
        <taxon>Sar</taxon>
        <taxon>Alveolata</taxon>
        <taxon>Apicomplexa</taxon>
        <taxon>Aconoidasida</taxon>
        <taxon>Haemosporida</taxon>
        <taxon>Plasmodiidae</taxon>
        <taxon>Plasmodium</taxon>
        <taxon>Plasmodium (Plasmodium)</taxon>
    </lineage>
</organism>
<evidence type="ECO:0000313" key="1">
    <source>
        <dbReference type="EMBL" id="SBS84844.1"/>
    </source>
</evidence>
<evidence type="ECO:0000313" key="2">
    <source>
        <dbReference type="EMBL" id="SBS93424.1"/>
    </source>
</evidence>
<dbReference type="SUPFAM" id="SSF56808">
    <property type="entry name" value="Ribosomal protein L1"/>
    <property type="match status" value="1"/>
</dbReference>
<sequence>MKAKTKKKEIFEKKKKENRKFLKYVKTNQKYEKFQKAILNGKNQKINHNSKKVTQNAKIKNKEICVNNVKIYDKLIEPNTFSKAYDFIFDKVVNDEDKNILYDTHMLYCNFDLSTTYNIGKSSNFPINLVHSYYSDVIILVTENSEKWKKIIIENKLKRVKKVITYERFEDVYFKEDMLNELISKYDLYIFDSSIRTKKYSHVISKIKKNNKTFTTLQLNEETFVDTIDRAIKRTYTDLNKGSTHSVPIGYLSLGKEKLYDNIRETTKSMLQFYEQKKMSVAITKHEYCSCTNMRLAWKMIKMGKNGQNGGEKKETQNNPIYNEFLHIKHSANFFANALKQ</sequence>
<dbReference type="EMBL" id="FLQV01000469">
    <property type="protein sequence ID" value="SBS93424.1"/>
    <property type="molecule type" value="Genomic_DNA"/>
</dbReference>
<proteinExistence type="predicted"/>
<evidence type="ECO:0000313" key="4">
    <source>
        <dbReference type="Proteomes" id="UP000078560"/>
    </source>
</evidence>